<accession>A0A1T1GSG6</accession>
<dbReference type="Gene3D" id="3.40.50.1820">
    <property type="entry name" value="alpha/beta hydrolase"/>
    <property type="match status" value="1"/>
</dbReference>
<gene>
    <name evidence="1" type="ORF">B1202_13675</name>
</gene>
<dbReference type="SUPFAM" id="SSF53474">
    <property type="entry name" value="alpha/beta-Hydrolases"/>
    <property type="match status" value="1"/>
</dbReference>
<dbReference type="RefSeq" id="WP_078191162.1">
    <property type="nucleotide sequence ID" value="NZ_JAMCOZ010000001.1"/>
</dbReference>
<dbReference type="InterPro" id="IPR010662">
    <property type="entry name" value="RBBP9/YdeN"/>
</dbReference>
<dbReference type="PANTHER" id="PTHR15394">
    <property type="entry name" value="SERINE HYDROLASE RBBP9"/>
    <property type="match status" value="1"/>
</dbReference>
<organism evidence="1 2">
    <name type="scientific">Acinetobacter amyesii</name>
    <dbReference type="NCBI Taxonomy" id="2942470"/>
    <lineage>
        <taxon>Bacteria</taxon>
        <taxon>Pseudomonadati</taxon>
        <taxon>Pseudomonadota</taxon>
        <taxon>Gammaproteobacteria</taxon>
        <taxon>Moraxellales</taxon>
        <taxon>Moraxellaceae</taxon>
        <taxon>Acinetobacter</taxon>
    </lineage>
</organism>
<protein>
    <recommendedName>
        <fullName evidence="3">Serine hydrolase family protein</fullName>
    </recommendedName>
</protein>
<reference evidence="1 2" key="1">
    <citation type="submission" date="2017-02" db="EMBL/GenBank/DDBJ databases">
        <title>Acinetobacter sp. ANC 4945, whole genome shotgun sequencing project.</title>
        <authorList>
            <person name="Radolfova-Krizova L."/>
            <person name="Al Atrouni A."/>
            <person name="Nemec A."/>
        </authorList>
    </citation>
    <scope>NUCLEOTIDE SEQUENCE [LARGE SCALE GENOMIC DNA]</scope>
    <source>
        <strain evidence="1 2">ANC 4945</strain>
    </source>
</reference>
<dbReference type="AlphaFoldDB" id="A0A1T1GSG6"/>
<keyword evidence="2" id="KW-1185">Reference proteome</keyword>
<name>A0A1T1GSG6_9GAMM</name>
<dbReference type="InterPro" id="IPR029058">
    <property type="entry name" value="AB_hydrolase_fold"/>
</dbReference>
<dbReference type="Proteomes" id="UP000191160">
    <property type="component" value="Unassembled WGS sequence"/>
</dbReference>
<sequence>MNTPHTPESQKIYIVHGHDASPNDHWFPWLGRKLQEAGHYSRRIVMANAAQPDFDHWQKFLALQMPDLDENTIVIAHGLGCLTTLHYLNQYFEQHGTRIKAGVFVSGFKSSLPTQPELTAFIQRAKMDSGVLQTYMPICISLISSNDPIVPPPVAIQLGNFINAQIYEVKEAGHFTAKDGFSEIPQLWHVLEPILTA</sequence>
<dbReference type="Pfam" id="PF06821">
    <property type="entry name" value="Ser_hydrolase"/>
    <property type="match status" value="1"/>
</dbReference>
<dbReference type="PANTHER" id="PTHR15394:SF3">
    <property type="entry name" value="SERINE HYDROLASE RBBP9"/>
    <property type="match status" value="1"/>
</dbReference>
<evidence type="ECO:0000313" key="2">
    <source>
        <dbReference type="Proteomes" id="UP000191160"/>
    </source>
</evidence>
<dbReference type="GO" id="GO:0016787">
    <property type="term" value="F:hydrolase activity"/>
    <property type="evidence" value="ECO:0007669"/>
    <property type="project" value="InterPro"/>
</dbReference>
<dbReference type="EMBL" id="MVKX01000009">
    <property type="protein sequence ID" value="OOV80569.1"/>
    <property type="molecule type" value="Genomic_DNA"/>
</dbReference>
<comment type="caution">
    <text evidence="1">The sequence shown here is derived from an EMBL/GenBank/DDBJ whole genome shotgun (WGS) entry which is preliminary data.</text>
</comment>
<evidence type="ECO:0008006" key="3">
    <source>
        <dbReference type="Google" id="ProtNLM"/>
    </source>
</evidence>
<evidence type="ECO:0000313" key="1">
    <source>
        <dbReference type="EMBL" id="OOV80569.1"/>
    </source>
</evidence>
<proteinExistence type="predicted"/>